<protein>
    <submittedName>
        <fullName evidence="2">Uncharacterized protein</fullName>
    </submittedName>
</protein>
<dbReference type="AlphaFoldDB" id="A0A9P5CFU0"/>
<evidence type="ECO:0000313" key="3">
    <source>
        <dbReference type="Proteomes" id="UP000801864"/>
    </source>
</evidence>
<reference evidence="2 3" key="1">
    <citation type="submission" date="2018-06" db="EMBL/GenBank/DDBJ databases">
        <title>Genome analysis of cellulolytic fungus Trichoderma lentiforme CFAM-422.</title>
        <authorList>
            <person name="Steindorff A.S."/>
            <person name="Formighieri E.F."/>
            <person name="Midorikawa G.E.O."/>
            <person name="Tamietti M.S."/>
            <person name="Ramos E.Z."/>
            <person name="Silva A.S."/>
            <person name="Bon E.P.S."/>
            <person name="Mendes T.D."/>
            <person name="Damaso M.C.T."/>
            <person name="Favaro L.C.L."/>
        </authorList>
    </citation>
    <scope>NUCLEOTIDE SEQUENCE [LARGE SCALE GENOMIC DNA]</scope>
    <source>
        <strain evidence="2 3">CFAM-422</strain>
    </source>
</reference>
<feature type="compositionally biased region" description="Basic and acidic residues" evidence="1">
    <location>
        <begin position="1"/>
        <end position="31"/>
    </location>
</feature>
<evidence type="ECO:0000313" key="2">
    <source>
        <dbReference type="EMBL" id="KAF3076516.1"/>
    </source>
</evidence>
<dbReference type="Proteomes" id="UP000801864">
    <property type="component" value="Unassembled WGS sequence"/>
</dbReference>
<feature type="region of interest" description="Disordered" evidence="1">
    <location>
        <begin position="1"/>
        <end position="79"/>
    </location>
</feature>
<organism evidence="2 3">
    <name type="scientific">Trichoderma lentiforme</name>
    <dbReference type="NCBI Taxonomy" id="1567552"/>
    <lineage>
        <taxon>Eukaryota</taxon>
        <taxon>Fungi</taxon>
        <taxon>Dikarya</taxon>
        <taxon>Ascomycota</taxon>
        <taxon>Pezizomycotina</taxon>
        <taxon>Sordariomycetes</taxon>
        <taxon>Hypocreomycetidae</taxon>
        <taxon>Hypocreales</taxon>
        <taxon>Hypocreaceae</taxon>
        <taxon>Trichoderma</taxon>
    </lineage>
</organism>
<accession>A0A9P5CFU0</accession>
<proteinExistence type="predicted"/>
<comment type="caution">
    <text evidence="2">The sequence shown here is derived from an EMBL/GenBank/DDBJ whole genome shotgun (WGS) entry which is preliminary data.</text>
</comment>
<dbReference type="EMBL" id="QLNT01000002">
    <property type="protein sequence ID" value="KAF3076516.1"/>
    <property type="molecule type" value="Genomic_DNA"/>
</dbReference>
<keyword evidence="3" id="KW-1185">Reference proteome</keyword>
<sequence>MTRRSDKDKLQDSRELSGEISRSSRDTRDMRVCVVHDSVSVPAQSTAQHKFCLSVDTRKRDSETQEKGDEERERESGSD</sequence>
<name>A0A9P5CFU0_9HYPO</name>
<feature type="compositionally biased region" description="Basic and acidic residues" evidence="1">
    <location>
        <begin position="56"/>
        <end position="79"/>
    </location>
</feature>
<gene>
    <name evidence="2" type="ORF">CFAM422_001778</name>
</gene>
<evidence type="ECO:0000256" key="1">
    <source>
        <dbReference type="SAM" id="MobiDB-lite"/>
    </source>
</evidence>